<proteinExistence type="predicted"/>
<gene>
    <name evidence="2" type="ORF">PLICRDRAFT_702512</name>
</gene>
<protein>
    <submittedName>
        <fullName evidence="2">Uncharacterized protein</fullName>
    </submittedName>
</protein>
<evidence type="ECO:0000313" key="2">
    <source>
        <dbReference type="EMBL" id="KII83360.1"/>
    </source>
</evidence>
<dbReference type="Proteomes" id="UP000053263">
    <property type="component" value="Unassembled WGS sequence"/>
</dbReference>
<evidence type="ECO:0000313" key="3">
    <source>
        <dbReference type="Proteomes" id="UP000053263"/>
    </source>
</evidence>
<keyword evidence="3" id="KW-1185">Reference proteome</keyword>
<name>A0A0C9SVZ3_PLICR</name>
<dbReference type="AlphaFoldDB" id="A0A0C9SVZ3"/>
<feature type="compositionally biased region" description="Low complexity" evidence="1">
    <location>
        <begin position="146"/>
        <end position="179"/>
    </location>
</feature>
<accession>A0A0C9SVZ3</accession>
<dbReference type="EMBL" id="KN832578">
    <property type="protein sequence ID" value="KII83360.1"/>
    <property type="molecule type" value="Genomic_DNA"/>
</dbReference>
<sequence length="218" mass="24125">MEPRLAIRPSKRTNIVDTNANVTIGDFARFYSYSEPGEGRVACEPGDVYFNIMSGKSAVYARDSSSWRGWNIDVAPFHSCLIRHPTLWDRVLWYPSLDNRGLGWYTVDEICDDLTLDRAQPGAHTIARIIDEEKTALLASRNRTEIIPSPSTSTPPSRSISPATKAASSSVTIPVPVSSQKRKVSDTAPALLSSVIGVNNVPEPEQKRRRKEVRASTQ</sequence>
<organism evidence="2 3">
    <name type="scientific">Plicaturopsis crispa FD-325 SS-3</name>
    <dbReference type="NCBI Taxonomy" id="944288"/>
    <lineage>
        <taxon>Eukaryota</taxon>
        <taxon>Fungi</taxon>
        <taxon>Dikarya</taxon>
        <taxon>Basidiomycota</taxon>
        <taxon>Agaricomycotina</taxon>
        <taxon>Agaricomycetes</taxon>
        <taxon>Agaricomycetidae</taxon>
        <taxon>Amylocorticiales</taxon>
        <taxon>Amylocorticiaceae</taxon>
        <taxon>Plicatura</taxon>
        <taxon>Plicaturopsis crispa</taxon>
    </lineage>
</organism>
<dbReference type="HOGENOM" id="CLU_1267364_0_0_1"/>
<evidence type="ECO:0000256" key="1">
    <source>
        <dbReference type="SAM" id="MobiDB-lite"/>
    </source>
</evidence>
<reference evidence="2 3" key="1">
    <citation type="submission" date="2014-06" db="EMBL/GenBank/DDBJ databases">
        <title>Evolutionary Origins and Diversification of the Mycorrhizal Mutualists.</title>
        <authorList>
            <consortium name="DOE Joint Genome Institute"/>
            <consortium name="Mycorrhizal Genomics Consortium"/>
            <person name="Kohler A."/>
            <person name="Kuo A."/>
            <person name="Nagy L.G."/>
            <person name="Floudas D."/>
            <person name="Copeland A."/>
            <person name="Barry K.W."/>
            <person name="Cichocki N."/>
            <person name="Veneault-Fourrey C."/>
            <person name="LaButti K."/>
            <person name="Lindquist E.A."/>
            <person name="Lipzen A."/>
            <person name="Lundell T."/>
            <person name="Morin E."/>
            <person name="Murat C."/>
            <person name="Riley R."/>
            <person name="Ohm R."/>
            <person name="Sun H."/>
            <person name="Tunlid A."/>
            <person name="Henrissat B."/>
            <person name="Grigoriev I.V."/>
            <person name="Hibbett D.S."/>
            <person name="Martin F."/>
        </authorList>
    </citation>
    <scope>NUCLEOTIDE SEQUENCE [LARGE SCALE GENOMIC DNA]</scope>
    <source>
        <strain evidence="2 3">FD-325 SS-3</strain>
    </source>
</reference>
<feature type="region of interest" description="Disordered" evidence="1">
    <location>
        <begin position="144"/>
        <end position="187"/>
    </location>
</feature>